<dbReference type="InterPro" id="IPR005650">
    <property type="entry name" value="BlaI_family"/>
</dbReference>
<evidence type="ECO:0000256" key="4">
    <source>
        <dbReference type="ARBA" id="ARBA00023163"/>
    </source>
</evidence>
<protein>
    <recommendedName>
        <fullName evidence="7">Penicillinase repressor</fullName>
    </recommendedName>
</protein>
<evidence type="ECO:0008006" key="7">
    <source>
        <dbReference type="Google" id="ProtNLM"/>
    </source>
</evidence>
<dbReference type="GO" id="GO:0045892">
    <property type="term" value="P:negative regulation of DNA-templated transcription"/>
    <property type="evidence" value="ECO:0007669"/>
    <property type="project" value="InterPro"/>
</dbReference>
<dbReference type="Gene3D" id="1.10.10.10">
    <property type="entry name" value="Winged helix-like DNA-binding domain superfamily/Winged helix DNA-binding domain"/>
    <property type="match status" value="1"/>
</dbReference>
<evidence type="ECO:0000256" key="3">
    <source>
        <dbReference type="ARBA" id="ARBA00023125"/>
    </source>
</evidence>
<dbReference type="Pfam" id="PF03965">
    <property type="entry name" value="Penicillinase_R"/>
    <property type="match status" value="1"/>
</dbReference>
<dbReference type="InterPro" id="IPR036388">
    <property type="entry name" value="WH-like_DNA-bd_sf"/>
</dbReference>
<organism evidence="5 6">
    <name type="scientific">Hungatella hathewayi</name>
    <dbReference type="NCBI Taxonomy" id="154046"/>
    <lineage>
        <taxon>Bacteria</taxon>
        <taxon>Bacillati</taxon>
        <taxon>Bacillota</taxon>
        <taxon>Clostridia</taxon>
        <taxon>Lachnospirales</taxon>
        <taxon>Lachnospiraceae</taxon>
        <taxon>Hungatella</taxon>
    </lineage>
</organism>
<proteinExistence type="inferred from homology"/>
<evidence type="ECO:0000256" key="2">
    <source>
        <dbReference type="ARBA" id="ARBA00023015"/>
    </source>
</evidence>
<keyword evidence="4" id="KW-0804">Transcription</keyword>
<comment type="caution">
    <text evidence="5">The sequence shown here is derived from an EMBL/GenBank/DDBJ whole genome shotgun (WGS) entry which is preliminary data.</text>
</comment>
<evidence type="ECO:0000313" key="6">
    <source>
        <dbReference type="Proteomes" id="UP000261023"/>
    </source>
</evidence>
<keyword evidence="2" id="KW-0805">Transcription regulation</keyword>
<comment type="similarity">
    <text evidence="1">Belongs to the BlaI transcriptional regulatory family.</text>
</comment>
<keyword evidence="3" id="KW-0238">DNA-binding</keyword>
<reference evidence="5 6" key="1">
    <citation type="submission" date="2018-08" db="EMBL/GenBank/DDBJ databases">
        <title>A genome reference for cultivated species of the human gut microbiota.</title>
        <authorList>
            <person name="Zou Y."/>
            <person name="Xue W."/>
            <person name="Luo G."/>
        </authorList>
    </citation>
    <scope>NUCLEOTIDE SEQUENCE [LARGE SCALE GENOMIC DNA]</scope>
    <source>
        <strain evidence="5 6">AF19-13AC</strain>
    </source>
</reference>
<dbReference type="SUPFAM" id="SSF46785">
    <property type="entry name" value="Winged helix' DNA-binding domain"/>
    <property type="match status" value="1"/>
</dbReference>
<sequence length="136" mass="15927">MQQDIDLNMTSLEREIYEIILDSDKPLTASDIILLCPNHKWFDRSLHPVLNHLVKKNLITISGYVKIARSKARLYEATMTRAQFIQACHRKHFESIQDGSLDNIFSALSGYKEKRDQLLVDEVELWLEKQKKLNEK</sequence>
<dbReference type="GO" id="GO:0003677">
    <property type="term" value="F:DNA binding"/>
    <property type="evidence" value="ECO:0007669"/>
    <property type="project" value="UniProtKB-KW"/>
</dbReference>
<dbReference type="AlphaFoldDB" id="A0A3E3DF01"/>
<dbReference type="Proteomes" id="UP000261023">
    <property type="component" value="Unassembled WGS sequence"/>
</dbReference>
<dbReference type="EMBL" id="QTJW01000021">
    <property type="protein sequence ID" value="RGD67857.1"/>
    <property type="molecule type" value="Genomic_DNA"/>
</dbReference>
<gene>
    <name evidence="5" type="ORF">DWX31_25330</name>
</gene>
<evidence type="ECO:0000256" key="1">
    <source>
        <dbReference type="ARBA" id="ARBA00011046"/>
    </source>
</evidence>
<name>A0A3E3DF01_9FIRM</name>
<evidence type="ECO:0000313" key="5">
    <source>
        <dbReference type="EMBL" id="RGD67857.1"/>
    </source>
</evidence>
<accession>A0A3E3DF01</accession>
<dbReference type="RefSeq" id="WP_025530000.1">
    <property type="nucleotide sequence ID" value="NZ_QTJW01000021.1"/>
</dbReference>
<dbReference type="InterPro" id="IPR036390">
    <property type="entry name" value="WH_DNA-bd_sf"/>
</dbReference>